<feature type="compositionally biased region" description="Polar residues" evidence="1">
    <location>
        <begin position="23"/>
        <end position="33"/>
    </location>
</feature>
<reference evidence="3" key="1">
    <citation type="journal article" date="2019" name="Int. J. Syst. Evol. Microbiol.">
        <title>The Global Catalogue of Microorganisms (GCM) 10K type strain sequencing project: providing services to taxonomists for standard genome sequencing and annotation.</title>
        <authorList>
            <consortium name="The Broad Institute Genomics Platform"/>
            <consortium name="The Broad Institute Genome Sequencing Center for Infectious Disease"/>
            <person name="Wu L."/>
            <person name="Ma J."/>
        </authorList>
    </citation>
    <scope>NUCLEOTIDE SEQUENCE [LARGE SCALE GENOMIC DNA]</scope>
    <source>
        <strain evidence="3">CGMCC 1.15472</strain>
    </source>
</reference>
<evidence type="ECO:0000256" key="1">
    <source>
        <dbReference type="SAM" id="MobiDB-lite"/>
    </source>
</evidence>
<gene>
    <name evidence="2" type="ORF">GCM10010974_24610</name>
</gene>
<organism evidence="2 3">
    <name type="scientific">Brevibacterium sediminis</name>
    <dbReference type="NCBI Taxonomy" id="1857024"/>
    <lineage>
        <taxon>Bacteria</taxon>
        <taxon>Bacillati</taxon>
        <taxon>Actinomycetota</taxon>
        <taxon>Actinomycetes</taxon>
        <taxon>Micrococcales</taxon>
        <taxon>Brevibacteriaceae</taxon>
        <taxon>Brevibacterium</taxon>
    </lineage>
</organism>
<comment type="caution">
    <text evidence="2">The sequence shown here is derived from an EMBL/GenBank/DDBJ whole genome shotgun (WGS) entry which is preliminary data.</text>
</comment>
<evidence type="ECO:0000313" key="3">
    <source>
        <dbReference type="Proteomes" id="UP000632322"/>
    </source>
</evidence>
<dbReference type="EMBL" id="BMJG01000008">
    <property type="protein sequence ID" value="GGC41215.1"/>
    <property type="molecule type" value="Genomic_DNA"/>
</dbReference>
<sequence length="69" mass="7756">MRTAAARETHTFRTTDGWILSTTVESQTCRNTDTPPPPAKELPEADETVPEPIKVRAPSRCIRTSGYRR</sequence>
<protein>
    <submittedName>
        <fullName evidence="2">Uncharacterized protein</fullName>
    </submittedName>
</protein>
<evidence type="ECO:0000313" key="2">
    <source>
        <dbReference type="EMBL" id="GGC41215.1"/>
    </source>
</evidence>
<keyword evidence="3" id="KW-1185">Reference proteome</keyword>
<dbReference type="Proteomes" id="UP000632322">
    <property type="component" value="Unassembled WGS sequence"/>
</dbReference>
<feature type="region of interest" description="Disordered" evidence="1">
    <location>
        <begin position="23"/>
        <end position="69"/>
    </location>
</feature>
<accession>A0ABQ1MIE6</accession>
<proteinExistence type="predicted"/>
<name>A0ABQ1MIE6_9MICO</name>